<dbReference type="GeneID" id="63732838"/>
<reference evidence="8" key="1">
    <citation type="journal article" date="2017" name="Genome Biol.">
        <title>Comparative genomics reveals high biological diversity and specific adaptations in the industrially and medically important fungal genus Aspergillus.</title>
        <authorList>
            <person name="de Vries R.P."/>
            <person name="Riley R."/>
            <person name="Wiebenga A."/>
            <person name="Aguilar-Osorio G."/>
            <person name="Amillis S."/>
            <person name="Uchima C.A."/>
            <person name="Anderluh G."/>
            <person name="Asadollahi M."/>
            <person name="Askin M."/>
            <person name="Barry K."/>
            <person name="Battaglia E."/>
            <person name="Bayram O."/>
            <person name="Benocci T."/>
            <person name="Braus-Stromeyer S.A."/>
            <person name="Caldana C."/>
            <person name="Canovas D."/>
            <person name="Cerqueira G.C."/>
            <person name="Chen F."/>
            <person name="Chen W."/>
            <person name="Choi C."/>
            <person name="Clum A."/>
            <person name="Dos Santos R.A."/>
            <person name="Damasio A.R."/>
            <person name="Diallinas G."/>
            <person name="Emri T."/>
            <person name="Fekete E."/>
            <person name="Flipphi M."/>
            <person name="Freyberg S."/>
            <person name="Gallo A."/>
            <person name="Gournas C."/>
            <person name="Habgood R."/>
            <person name="Hainaut M."/>
            <person name="Harispe M.L."/>
            <person name="Henrissat B."/>
            <person name="Hilden K.S."/>
            <person name="Hope R."/>
            <person name="Hossain A."/>
            <person name="Karabika E."/>
            <person name="Karaffa L."/>
            <person name="Karanyi Z."/>
            <person name="Krasevec N."/>
            <person name="Kuo A."/>
            <person name="Kusch H."/>
            <person name="LaButti K."/>
            <person name="Lagendijk E.L."/>
            <person name="Lapidus A."/>
            <person name="Levasseur A."/>
            <person name="Lindquist E."/>
            <person name="Lipzen A."/>
            <person name="Logrieco A.F."/>
            <person name="MacCabe A."/>
            <person name="Maekelae M.R."/>
            <person name="Malavazi I."/>
            <person name="Melin P."/>
            <person name="Meyer V."/>
            <person name="Mielnichuk N."/>
            <person name="Miskei M."/>
            <person name="Molnar A.P."/>
            <person name="Mule G."/>
            <person name="Ngan C.Y."/>
            <person name="Orejas M."/>
            <person name="Orosz E."/>
            <person name="Ouedraogo J.P."/>
            <person name="Overkamp K.M."/>
            <person name="Park H.-S."/>
            <person name="Perrone G."/>
            <person name="Piumi F."/>
            <person name="Punt P.J."/>
            <person name="Ram A.F."/>
            <person name="Ramon A."/>
            <person name="Rauscher S."/>
            <person name="Record E."/>
            <person name="Riano-Pachon D.M."/>
            <person name="Robert V."/>
            <person name="Roehrig J."/>
            <person name="Ruller R."/>
            <person name="Salamov A."/>
            <person name="Salih N.S."/>
            <person name="Samson R.A."/>
            <person name="Sandor E."/>
            <person name="Sanguinetti M."/>
            <person name="Schuetze T."/>
            <person name="Sepcic K."/>
            <person name="Shelest E."/>
            <person name="Sherlock G."/>
            <person name="Sophianopoulou V."/>
            <person name="Squina F.M."/>
            <person name="Sun H."/>
            <person name="Susca A."/>
            <person name="Todd R.B."/>
            <person name="Tsang A."/>
            <person name="Unkles S.E."/>
            <person name="van de Wiele N."/>
            <person name="van Rossen-Uffink D."/>
            <person name="Oliveira J.V."/>
            <person name="Vesth T.C."/>
            <person name="Visser J."/>
            <person name="Yu J.-H."/>
            <person name="Zhou M."/>
            <person name="Andersen M.R."/>
            <person name="Archer D.B."/>
            <person name="Baker S.E."/>
            <person name="Benoit I."/>
            <person name="Brakhage A.A."/>
            <person name="Braus G.H."/>
            <person name="Fischer R."/>
            <person name="Frisvad J.C."/>
            <person name="Goldman G.H."/>
            <person name="Houbraken J."/>
            <person name="Oakley B."/>
            <person name="Pocsi I."/>
            <person name="Scazzocchio C."/>
            <person name="Seiboth B."/>
            <person name="vanKuyk P.A."/>
            <person name="Wortman J."/>
            <person name="Dyer P.S."/>
            <person name="Grigoriev I.V."/>
        </authorList>
    </citation>
    <scope>NUCLEOTIDE SEQUENCE [LARGE SCALE GENOMIC DNA]</scope>
    <source>
        <strain evidence="8">CBS 583.65</strain>
    </source>
</reference>
<keyword evidence="3" id="KW-0274">FAD</keyword>
<dbReference type="Proteomes" id="UP000184073">
    <property type="component" value="Unassembled WGS sequence"/>
</dbReference>
<dbReference type="EMBL" id="KV878128">
    <property type="protein sequence ID" value="OJJ01628.1"/>
    <property type="molecule type" value="Genomic_DNA"/>
</dbReference>
<comment type="similarity">
    <text evidence="1">Belongs to the PheA/TfdB FAD monooxygenase family.</text>
</comment>
<evidence type="ECO:0000256" key="2">
    <source>
        <dbReference type="ARBA" id="ARBA00022630"/>
    </source>
</evidence>
<dbReference type="VEuPathDB" id="FungiDB:ASPVEDRAFT_83158"/>
<dbReference type="SUPFAM" id="SSF54373">
    <property type="entry name" value="FAD-linked reductases, C-terminal domain"/>
    <property type="match status" value="1"/>
</dbReference>
<protein>
    <recommendedName>
        <fullName evidence="9">FAD-binding domain-containing protein</fullName>
    </recommendedName>
</protein>
<dbReference type="Gene3D" id="3.50.50.60">
    <property type="entry name" value="FAD/NAD(P)-binding domain"/>
    <property type="match status" value="1"/>
</dbReference>
<keyword evidence="4" id="KW-0560">Oxidoreductase</keyword>
<dbReference type="SUPFAM" id="SSF51905">
    <property type="entry name" value="FAD/NAD(P)-binding domain"/>
    <property type="match status" value="1"/>
</dbReference>
<dbReference type="InterPro" id="IPR012941">
    <property type="entry name" value="Phe_hydrox_C_dim_dom"/>
</dbReference>
<dbReference type="InterPro" id="IPR036249">
    <property type="entry name" value="Thioredoxin-like_sf"/>
</dbReference>
<evidence type="ECO:0000256" key="3">
    <source>
        <dbReference type="ARBA" id="ARBA00022827"/>
    </source>
</evidence>
<dbReference type="InterPro" id="IPR050641">
    <property type="entry name" value="RIFMO-like"/>
</dbReference>
<dbReference type="GO" id="GO:0071949">
    <property type="term" value="F:FAD binding"/>
    <property type="evidence" value="ECO:0007669"/>
    <property type="project" value="InterPro"/>
</dbReference>
<dbReference type="AlphaFoldDB" id="A0A1L9PJC8"/>
<dbReference type="SUPFAM" id="SSF52833">
    <property type="entry name" value="Thioredoxin-like"/>
    <property type="match status" value="1"/>
</dbReference>
<dbReference type="InterPro" id="IPR002938">
    <property type="entry name" value="FAD-bd"/>
</dbReference>
<dbReference type="Gene3D" id="3.40.30.20">
    <property type="match status" value="1"/>
</dbReference>
<dbReference type="Pfam" id="PF07976">
    <property type="entry name" value="Phe_hydrox_dim"/>
    <property type="match status" value="1"/>
</dbReference>
<dbReference type="OrthoDB" id="1716816at2759"/>
<dbReference type="PRINTS" id="PR00420">
    <property type="entry name" value="RNGMNOXGNASE"/>
</dbReference>
<evidence type="ECO:0000313" key="7">
    <source>
        <dbReference type="EMBL" id="OJJ01628.1"/>
    </source>
</evidence>
<feature type="domain" description="Phenol hydroxylase-like C-terminal dimerisation" evidence="6">
    <location>
        <begin position="459"/>
        <end position="659"/>
    </location>
</feature>
<sequence length="662" mass="73677">MGSTGDDKSYVDVLIVGAGPAGLMLAAWLAKCGVKTRIVDKRGTKVFNGQADGLQCRTLEIFDSFGFGDRAWKESNHMLEICLWNPDSNGKIQRSARIPDTIPGISRFQQVVLHQGRIERFFLDHMESCGGLHVERGVLPTKLELDESLLDSSDAYPVTVHLRHLSEAEATPQQTGTSVNGSAIQDGLFRSNLSADDTAELIRASALDAKANTEEVVKAKYMLGADGAHSWVRQQLGFALEGESTDYIWGVLDIVPITDFPDIRMRCAIHSADSGSVMVIPRENKLVRLYIQLTTAAYNGGQRADRSKINPDVILGAAQKIMAPYKISYRRLDWWTAYQIGQRVGTQFSAHERIFLAGDAVHTHSPKAGQGMNVSMQDSYNLGWKIASVVKGHSHRSILKTYEMERRKIAQDLIAFDHRFSRLFSGRPARDIMDAEGISMDAFKDAFEKGNLFASGIAVDYCSSMIVAKESESNPVVSVQELAPEVKIGKRMPSVKVLSQADARPWHIQERLPSNGRWRVMVFAGDVTNQPQKEKIERLGAALGSKGSFLQRYKPTGARYDSVIEVLTVHAGPRNAVDIFDFPEVFRPYDEIDGWDYEKIFVDDLSYHEGHGQLYETFGIDPNKGCLVVLRPDQYVSYVGPLEDYDAVDRFFSGFMIAQPAH</sequence>
<evidence type="ECO:0000259" key="6">
    <source>
        <dbReference type="Pfam" id="PF07976"/>
    </source>
</evidence>
<evidence type="ECO:0000256" key="4">
    <source>
        <dbReference type="ARBA" id="ARBA00023002"/>
    </source>
</evidence>
<evidence type="ECO:0000313" key="8">
    <source>
        <dbReference type="Proteomes" id="UP000184073"/>
    </source>
</evidence>
<dbReference type="STRING" id="1036611.A0A1L9PJC8"/>
<dbReference type="InterPro" id="IPR038220">
    <property type="entry name" value="PHOX_C_sf"/>
</dbReference>
<dbReference type="Gene3D" id="3.30.9.10">
    <property type="entry name" value="D-Amino Acid Oxidase, subunit A, domain 2"/>
    <property type="match status" value="1"/>
</dbReference>
<dbReference type="PANTHER" id="PTHR43004">
    <property type="entry name" value="TRK SYSTEM POTASSIUM UPTAKE PROTEIN"/>
    <property type="match status" value="1"/>
</dbReference>
<dbReference type="GO" id="GO:0016709">
    <property type="term" value="F:oxidoreductase activity, acting on paired donors, with incorporation or reduction of molecular oxygen, NAD(P)H as one donor, and incorporation of one atom of oxygen"/>
    <property type="evidence" value="ECO:0007669"/>
    <property type="project" value="UniProtKB-ARBA"/>
</dbReference>
<feature type="domain" description="FAD-binding" evidence="5">
    <location>
        <begin position="11"/>
        <end position="416"/>
    </location>
</feature>
<keyword evidence="8" id="KW-1185">Reference proteome</keyword>
<name>A0A1L9PJC8_ASPVE</name>
<evidence type="ECO:0008006" key="9">
    <source>
        <dbReference type="Google" id="ProtNLM"/>
    </source>
</evidence>
<keyword evidence="2" id="KW-0285">Flavoprotein</keyword>
<dbReference type="Pfam" id="PF01494">
    <property type="entry name" value="FAD_binding_3"/>
    <property type="match status" value="1"/>
</dbReference>
<gene>
    <name evidence="7" type="ORF">ASPVEDRAFT_83158</name>
</gene>
<accession>A0A1L9PJC8</accession>
<dbReference type="RefSeq" id="XP_040667390.1">
    <property type="nucleotide sequence ID" value="XM_040817327.1"/>
</dbReference>
<evidence type="ECO:0000256" key="1">
    <source>
        <dbReference type="ARBA" id="ARBA00007801"/>
    </source>
</evidence>
<proteinExistence type="inferred from homology"/>
<evidence type="ECO:0000259" key="5">
    <source>
        <dbReference type="Pfam" id="PF01494"/>
    </source>
</evidence>
<organism evidence="7 8">
    <name type="scientific">Aspergillus versicolor CBS 583.65</name>
    <dbReference type="NCBI Taxonomy" id="1036611"/>
    <lineage>
        <taxon>Eukaryota</taxon>
        <taxon>Fungi</taxon>
        <taxon>Dikarya</taxon>
        <taxon>Ascomycota</taxon>
        <taxon>Pezizomycotina</taxon>
        <taxon>Eurotiomycetes</taxon>
        <taxon>Eurotiomycetidae</taxon>
        <taxon>Eurotiales</taxon>
        <taxon>Aspergillaceae</taxon>
        <taxon>Aspergillus</taxon>
        <taxon>Aspergillus subgen. Nidulantes</taxon>
    </lineage>
</organism>
<dbReference type="CDD" id="cd02979">
    <property type="entry name" value="PHOX_C"/>
    <property type="match status" value="1"/>
</dbReference>
<dbReference type="InterPro" id="IPR036188">
    <property type="entry name" value="FAD/NAD-bd_sf"/>
</dbReference>
<dbReference type="PANTHER" id="PTHR43004:SF20">
    <property type="entry name" value="2-MONOOXYGENASE, PUTATIVE (AFU_ORTHOLOGUE AFUA_1G13660)-RELATED"/>
    <property type="match status" value="1"/>
</dbReference>